<dbReference type="AlphaFoldDB" id="A0A556MFY9"/>
<accession>A0A556MFY9</accession>
<dbReference type="RefSeq" id="WP_144250132.1">
    <property type="nucleotide sequence ID" value="NZ_VLPK01000004.1"/>
</dbReference>
<protein>
    <submittedName>
        <fullName evidence="1">Uncharacterized protein</fullName>
    </submittedName>
</protein>
<proteinExistence type="predicted"/>
<evidence type="ECO:0000313" key="1">
    <source>
        <dbReference type="EMBL" id="TSJ38851.1"/>
    </source>
</evidence>
<sequence length="78" mass="9266">MEKFEISVLIENENQHFEIRDYMHHDGEKCKYEIYKDGQFIAGFEPDHHKILHICKNPGILPEDTLHLIAEQLEGYNI</sequence>
<gene>
    <name evidence="1" type="ORF">FO440_20320</name>
</gene>
<dbReference type="OrthoDB" id="769901at2"/>
<evidence type="ECO:0000313" key="2">
    <source>
        <dbReference type="Proteomes" id="UP000318733"/>
    </source>
</evidence>
<dbReference type="EMBL" id="VLPK01000004">
    <property type="protein sequence ID" value="TSJ38851.1"/>
    <property type="molecule type" value="Genomic_DNA"/>
</dbReference>
<keyword evidence="2" id="KW-1185">Reference proteome</keyword>
<name>A0A556MFY9_9SPHI</name>
<comment type="caution">
    <text evidence="1">The sequence shown here is derived from an EMBL/GenBank/DDBJ whole genome shotgun (WGS) entry which is preliminary data.</text>
</comment>
<reference evidence="1 2" key="1">
    <citation type="submission" date="2019-07" db="EMBL/GenBank/DDBJ databases">
        <authorList>
            <person name="Huq M.A."/>
        </authorList>
    </citation>
    <scope>NUCLEOTIDE SEQUENCE [LARGE SCALE GENOMIC DNA]</scope>
    <source>
        <strain evidence="1 2">MAH-19</strain>
    </source>
</reference>
<organism evidence="1 2">
    <name type="scientific">Mucilaginibacter corticis</name>
    <dbReference type="NCBI Taxonomy" id="2597670"/>
    <lineage>
        <taxon>Bacteria</taxon>
        <taxon>Pseudomonadati</taxon>
        <taxon>Bacteroidota</taxon>
        <taxon>Sphingobacteriia</taxon>
        <taxon>Sphingobacteriales</taxon>
        <taxon>Sphingobacteriaceae</taxon>
        <taxon>Mucilaginibacter</taxon>
    </lineage>
</organism>
<dbReference type="Proteomes" id="UP000318733">
    <property type="component" value="Unassembled WGS sequence"/>
</dbReference>